<organism evidence="10 11">
    <name type="scientific">Hungatella hathewayi</name>
    <dbReference type="NCBI Taxonomy" id="154046"/>
    <lineage>
        <taxon>Bacteria</taxon>
        <taxon>Bacillati</taxon>
        <taxon>Bacillota</taxon>
        <taxon>Clostridia</taxon>
        <taxon>Lachnospirales</taxon>
        <taxon>Lachnospiraceae</taxon>
        <taxon>Hungatella</taxon>
    </lineage>
</organism>
<evidence type="ECO:0000256" key="1">
    <source>
        <dbReference type="ARBA" id="ARBA00022722"/>
    </source>
</evidence>
<evidence type="ECO:0000256" key="7">
    <source>
        <dbReference type="ARBA" id="ARBA00023125"/>
    </source>
</evidence>
<evidence type="ECO:0000313" key="10">
    <source>
        <dbReference type="EMBL" id="GKG99763.1"/>
    </source>
</evidence>
<evidence type="ECO:0000256" key="9">
    <source>
        <dbReference type="ARBA" id="ARBA00038592"/>
    </source>
</evidence>
<dbReference type="PANTHER" id="PTHR34353:SF2">
    <property type="entry name" value="CRISPR-ASSOCIATED ENDONUCLEASE CAS1 1"/>
    <property type="match status" value="1"/>
</dbReference>
<evidence type="ECO:0008006" key="12">
    <source>
        <dbReference type="Google" id="ProtNLM"/>
    </source>
</evidence>
<keyword evidence="1" id="KW-0540">Nuclease</keyword>
<accession>A0AA37JEU3</accession>
<dbReference type="GO" id="GO:0016787">
    <property type="term" value="F:hydrolase activity"/>
    <property type="evidence" value="ECO:0007669"/>
    <property type="project" value="UniProtKB-KW"/>
</dbReference>
<dbReference type="Gene3D" id="1.20.120.920">
    <property type="entry name" value="CRISPR-associated endonuclease Cas1, C-terminal domain"/>
    <property type="match status" value="1"/>
</dbReference>
<dbReference type="PANTHER" id="PTHR34353">
    <property type="entry name" value="CRISPR-ASSOCIATED ENDONUCLEASE CAS1 1"/>
    <property type="match status" value="1"/>
</dbReference>
<evidence type="ECO:0000256" key="2">
    <source>
        <dbReference type="ARBA" id="ARBA00022723"/>
    </source>
</evidence>
<keyword evidence="6" id="KW-0051">Antiviral defense</keyword>
<keyword evidence="4" id="KW-0378">Hydrolase</keyword>
<dbReference type="GO" id="GO:0043571">
    <property type="term" value="P:maintenance of CRISPR repeat elements"/>
    <property type="evidence" value="ECO:0007669"/>
    <property type="project" value="InterPro"/>
</dbReference>
<dbReference type="GO" id="GO:0046872">
    <property type="term" value="F:metal ion binding"/>
    <property type="evidence" value="ECO:0007669"/>
    <property type="project" value="UniProtKB-KW"/>
</dbReference>
<evidence type="ECO:0000256" key="4">
    <source>
        <dbReference type="ARBA" id="ARBA00022801"/>
    </source>
</evidence>
<name>A0AA37JEU3_9FIRM</name>
<keyword evidence="3" id="KW-0255">Endonuclease</keyword>
<comment type="caution">
    <text evidence="10">The sequence shown here is derived from an EMBL/GenBank/DDBJ whole genome shotgun (WGS) entry which is preliminary data.</text>
</comment>
<dbReference type="InterPro" id="IPR042206">
    <property type="entry name" value="CRISPR-assoc_Cas1_C"/>
</dbReference>
<reference evidence="10" key="1">
    <citation type="submission" date="2022-01" db="EMBL/GenBank/DDBJ databases">
        <title>Novel bile acid biosynthetic pathways are enriched in the microbiome of centenarians.</title>
        <authorList>
            <person name="Sato Y."/>
            <person name="Atarashi K."/>
            <person name="Plichta R.D."/>
            <person name="Arai Y."/>
            <person name="Sasajima S."/>
            <person name="Kearney M.S."/>
            <person name="Suda W."/>
            <person name="Takeshita K."/>
            <person name="Sasaki T."/>
            <person name="Okamoto S."/>
            <person name="Skelly N.A."/>
            <person name="Okamura Y."/>
            <person name="Vlamakis H."/>
            <person name="Li Y."/>
            <person name="Tanoue T."/>
            <person name="Takei H."/>
            <person name="Nittono H."/>
            <person name="Narushima S."/>
            <person name="Irie J."/>
            <person name="Itoh H."/>
            <person name="Moriya K."/>
            <person name="Sugiura Y."/>
            <person name="Suematsu M."/>
            <person name="Moritoki N."/>
            <person name="Shibata S."/>
            <person name="Littman R.D."/>
            <person name="Fischbach A.M."/>
            <person name="Uwamino Y."/>
            <person name="Inoue T."/>
            <person name="Honda A."/>
            <person name="Hattori M."/>
            <person name="Murai T."/>
            <person name="Xavier J.R."/>
            <person name="Hirose N."/>
            <person name="Honda K."/>
        </authorList>
    </citation>
    <scope>NUCLEOTIDE SEQUENCE</scope>
    <source>
        <strain evidence="10">CE91-St55</strain>
    </source>
</reference>
<evidence type="ECO:0000256" key="6">
    <source>
        <dbReference type="ARBA" id="ARBA00023118"/>
    </source>
</evidence>
<dbReference type="Proteomes" id="UP001055091">
    <property type="component" value="Unassembled WGS sequence"/>
</dbReference>
<evidence type="ECO:0000313" key="11">
    <source>
        <dbReference type="Proteomes" id="UP001055091"/>
    </source>
</evidence>
<dbReference type="GO" id="GO:0003677">
    <property type="term" value="F:DNA binding"/>
    <property type="evidence" value="ECO:0007669"/>
    <property type="project" value="UniProtKB-KW"/>
</dbReference>
<dbReference type="InterPro" id="IPR002729">
    <property type="entry name" value="CRISPR-assoc_Cas1"/>
</dbReference>
<proteinExistence type="predicted"/>
<dbReference type="EMBL" id="BQNJ01000001">
    <property type="protein sequence ID" value="GKG99763.1"/>
    <property type="molecule type" value="Genomic_DNA"/>
</dbReference>
<dbReference type="AlphaFoldDB" id="A0AA37JEU3"/>
<evidence type="ECO:0000256" key="3">
    <source>
        <dbReference type="ARBA" id="ARBA00022759"/>
    </source>
</evidence>
<evidence type="ECO:0000256" key="5">
    <source>
        <dbReference type="ARBA" id="ARBA00022842"/>
    </source>
</evidence>
<keyword evidence="7" id="KW-0238">DNA-binding</keyword>
<dbReference type="InterPro" id="IPR050646">
    <property type="entry name" value="Cas1"/>
</dbReference>
<dbReference type="GO" id="GO:0051607">
    <property type="term" value="P:defense response to virus"/>
    <property type="evidence" value="ECO:0007669"/>
    <property type="project" value="UniProtKB-KW"/>
</dbReference>
<keyword evidence="5" id="KW-0460">Magnesium</keyword>
<evidence type="ECO:0000256" key="8">
    <source>
        <dbReference type="ARBA" id="ARBA00023211"/>
    </source>
</evidence>
<gene>
    <name evidence="10" type="ORF">CE91St55_17450</name>
</gene>
<dbReference type="GO" id="GO:0004519">
    <property type="term" value="F:endonuclease activity"/>
    <property type="evidence" value="ECO:0007669"/>
    <property type="project" value="UniProtKB-KW"/>
</dbReference>
<protein>
    <recommendedName>
        <fullName evidence="12">CRISPR-associated endonuclease Cas1</fullName>
    </recommendedName>
</protein>
<dbReference type="Pfam" id="PF01867">
    <property type="entry name" value="Cas_Cas1"/>
    <property type="match status" value="1"/>
</dbReference>
<comment type="subunit">
    <text evidence="9">Homodimer, forms a heterotetramer with a Cas2 homodimer.</text>
</comment>
<sequence length="45" mass="4939">MLSFAYTLLAGLCGAAMETVGLDPYVGFLHTDRPERMSLALDMME</sequence>
<keyword evidence="2" id="KW-0479">Metal-binding</keyword>
<keyword evidence="8" id="KW-0464">Manganese</keyword>